<dbReference type="InterPro" id="IPR023214">
    <property type="entry name" value="HAD_sf"/>
</dbReference>
<dbReference type="GO" id="GO:0016791">
    <property type="term" value="F:phosphatase activity"/>
    <property type="evidence" value="ECO:0007669"/>
    <property type="project" value="UniProtKB-ARBA"/>
</dbReference>
<dbReference type="SFLD" id="SFLDS00003">
    <property type="entry name" value="Haloacid_Dehalogenase"/>
    <property type="match status" value="1"/>
</dbReference>
<dbReference type="InterPro" id="IPR006379">
    <property type="entry name" value="HAD-SF_hydro_IIB"/>
</dbReference>
<dbReference type="PANTHER" id="PTHR10000:SF53">
    <property type="entry name" value="5-AMINO-6-(5-PHOSPHO-D-RIBITYLAMINO)URACIL PHOSPHATASE YBJI-RELATED"/>
    <property type="match status" value="1"/>
</dbReference>
<evidence type="ECO:0000313" key="2">
    <source>
        <dbReference type="Proteomes" id="UP000600171"/>
    </source>
</evidence>
<dbReference type="Pfam" id="PF08282">
    <property type="entry name" value="Hydrolase_3"/>
    <property type="match status" value="1"/>
</dbReference>
<dbReference type="PROSITE" id="PS01228">
    <property type="entry name" value="COF_1"/>
    <property type="match status" value="1"/>
</dbReference>
<sequence length="292" mass="32236">MALKLIATDMDGTLLTDADKSFDRELFDSLLKQMDEQGITFVVASGNQYAKLRQYMEGFHGRGIAYIAENGAYIADDSGDILISGFKKATVEKIIRVLDEFPQIGYIISAHSGAYLPQERAEPITKLIREHLEFMGADFPHEVDYFTFMNRFYPGTKVIESLDEVGEDVVVKFALQTRRRDLEVVLKQLVEKLPPEVVPVASGFGAIDLISRGVNKGSALKWFGERQGIDPSEMIAFGDNSNDLEMLKLVGEGIAMENATDLVKSAADTVIGSNEDGAVLTYIQQKLSHAVS</sequence>
<name>A0A917MVA2_9MICC</name>
<dbReference type="SUPFAM" id="SSF56784">
    <property type="entry name" value="HAD-like"/>
    <property type="match status" value="1"/>
</dbReference>
<dbReference type="GO" id="GO:0000287">
    <property type="term" value="F:magnesium ion binding"/>
    <property type="evidence" value="ECO:0007669"/>
    <property type="project" value="TreeGrafter"/>
</dbReference>
<dbReference type="NCBIfam" id="TIGR01484">
    <property type="entry name" value="HAD-SF-IIB"/>
    <property type="match status" value="1"/>
</dbReference>
<evidence type="ECO:0000313" key="1">
    <source>
        <dbReference type="EMBL" id="GGH62733.1"/>
    </source>
</evidence>
<dbReference type="Gene3D" id="3.30.1240.10">
    <property type="match status" value="1"/>
</dbReference>
<dbReference type="EMBL" id="BMDC01000002">
    <property type="protein sequence ID" value="GGH62733.1"/>
    <property type="molecule type" value="Genomic_DNA"/>
</dbReference>
<dbReference type="InterPro" id="IPR036412">
    <property type="entry name" value="HAD-like_sf"/>
</dbReference>
<protein>
    <submittedName>
        <fullName evidence="1">Haloacid dehalogenase</fullName>
    </submittedName>
</protein>
<dbReference type="PANTHER" id="PTHR10000">
    <property type="entry name" value="PHOSPHOSERINE PHOSPHATASE"/>
    <property type="match status" value="1"/>
</dbReference>
<gene>
    <name evidence="1" type="ORF">GCM10007359_13290</name>
</gene>
<proteinExistence type="predicted"/>
<accession>A0A917MVA2</accession>
<keyword evidence="2" id="KW-1185">Reference proteome</keyword>
<dbReference type="RefSeq" id="WP_188359589.1">
    <property type="nucleotide sequence ID" value="NZ_BMDC01000002.1"/>
</dbReference>
<dbReference type="InterPro" id="IPR000150">
    <property type="entry name" value="Cof"/>
</dbReference>
<dbReference type="CDD" id="cd07518">
    <property type="entry name" value="HAD_YbiV-Like"/>
    <property type="match status" value="1"/>
</dbReference>
<dbReference type="PROSITE" id="PS01229">
    <property type="entry name" value="COF_2"/>
    <property type="match status" value="1"/>
</dbReference>
<dbReference type="AlphaFoldDB" id="A0A917MVA2"/>
<dbReference type="Gene3D" id="3.40.50.1000">
    <property type="entry name" value="HAD superfamily/HAD-like"/>
    <property type="match status" value="1"/>
</dbReference>
<dbReference type="GO" id="GO:0005829">
    <property type="term" value="C:cytosol"/>
    <property type="evidence" value="ECO:0007669"/>
    <property type="project" value="TreeGrafter"/>
</dbReference>
<comment type="caution">
    <text evidence="1">The sequence shown here is derived from an EMBL/GenBank/DDBJ whole genome shotgun (WGS) entry which is preliminary data.</text>
</comment>
<organism evidence="1 2">
    <name type="scientific">Rothia aerolata</name>
    <dbReference type="NCBI Taxonomy" id="1812262"/>
    <lineage>
        <taxon>Bacteria</taxon>
        <taxon>Bacillati</taxon>
        <taxon>Actinomycetota</taxon>
        <taxon>Actinomycetes</taxon>
        <taxon>Micrococcales</taxon>
        <taxon>Micrococcaceae</taxon>
        <taxon>Rothia</taxon>
    </lineage>
</organism>
<reference evidence="1 2" key="1">
    <citation type="journal article" date="2014" name="Int. J. Syst. Evol. Microbiol.">
        <title>Complete genome sequence of Corynebacterium casei LMG S-19264T (=DSM 44701T), isolated from a smear-ripened cheese.</title>
        <authorList>
            <consortium name="US DOE Joint Genome Institute (JGI-PGF)"/>
            <person name="Walter F."/>
            <person name="Albersmeier A."/>
            <person name="Kalinowski J."/>
            <person name="Ruckert C."/>
        </authorList>
    </citation>
    <scope>NUCLEOTIDE SEQUENCE [LARGE SCALE GENOMIC DNA]</scope>
    <source>
        <strain evidence="1 2">CCM 8669</strain>
    </source>
</reference>
<dbReference type="SFLD" id="SFLDG01140">
    <property type="entry name" value="C2.B:_Phosphomannomutase_and_P"/>
    <property type="match status" value="1"/>
</dbReference>
<dbReference type="NCBIfam" id="TIGR00099">
    <property type="entry name" value="Cof-subfamily"/>
    <property type="match status" value="1"/>
</dbReference>
<dbReference type="Proteomes" id="UP000600171">
    <property type="component" value="Unassembled WGS sequence"/>
</dbReference>